<feature type="transmembrane region" description="Helical" evidence="1">
    <location>
        <begin position="60"/>
        <end position="78"/>
    </location>
</feature>
<dbReference type="PANTHER" id="PTHR28008">
    <property type="entry name" value="DOMAIN PROTEIN, PUTATIVE (AFU_ORTHOLOGUE AFUA_3G10980)-RELATED"/>
    <property type="match status" value="1"/>
</dbReference>
<feature type="transmembrane region" description="Helical" evidence="1">
    <location>
        <begin position="115"/>
        <end position="132"/>
    </location>
</feature>
<keyword evidence="1" id="KW-1133">Transmembrane helix</keyword>
<feature type="domain" description="VanZ-like" evidence="2">
    <location>
        <begin position="11"/>
        <end position="130"/>
    </location>
</feature>
<keyword evidence="1" id="KW-0472">Membrane</keyword>
<dbReference type="InterPro" id="IPR006976">
    <property type="entry name" value="VanZ-like"/>
</dbReference>
<dbReference type="EMBL" id="SPQC01000035">
    <property type="protein sequence ID" value="TFU21312.1"/>
    <property type="molecule type" value="Genomic_DNA"/>
</dbReference>
<protein>
    <submittedName>
        <fullName evidence="3">VanZ family protein</fullName>
    </submittedName>
</protein>
<feature type="transmembrane region" description="Helical" evidence="1">
    <location>
        <begin position="5"/>
        <end position="23"/>
    </location>
</feature>
<proteinExistence type="predicted"/>
<reference evidence="3 4" key="1">
    <citation type="submission" date="2019-03" db="EMBL/GenBank/DDBJ databases">
        <title>Diversity of the mouse oral microbiome.</title>
        <authorList>
            <person name="Joseph S."/>
            <person name="Aduse-Opoku J."/>
            <person name="Curtis M."/>
            <person name="Wade W."/>
            <person name="Hashim A."/>
        </authorList>
    </citation>
    <scope>NUCLEOTIDE SEQUENCE [LARGE SCALE GENOMIC DNA]</scope>
    <source>
        <strain evidence="4">irhom_31</strain>
    </source>
</reference>
<evidence type="ECO:0000313" key="4">
    <source>
        <dbReference type="Proteomes" id="UP000297951"/>
    </source>
</evidence>
<feature type="transmembrane region" description="Helical" evidence="1">
    <location>
        <begin position="85"/>
        <end position="103"/>
    </location>
</feature>
<name>A0A4Y9F1S8_9MICC</name>
<comment type="caution">
    <text evidence="3">The sequence shown here is derived from an EMBL/GenBank/DDBJ whole genome shotgun (WGS) entry which is preliminary data.</text>
</comment>
<dbReference type="RefSeq" id="WP_135013277.1">
    <property type="nucleotide sequence ID" value="NZ_JADGLK010000035.1"/>
</dbReference>
<dbReference type="PANTHER" id="PTHR28008:SF1">
    <property type="entry name" value="DOMAIN PROTEIN, PUTATIVE (AFU_ORTHOLOGUE AFUA_3G10980)-RELATED"/>
    <property type="match status" value="1"/>
</dbReference>
<dbReference type="OrthoDB" id="3787741at2"/>
<dbReference type="Pfam" id="PF04892">
    <property type="entry name" value="VanZ"/>
    <property type="match status" value="1"/>
</dbReference>
<accession>A0A4Y9F1S8</accession>
<evidence type="ECO:0000259" key="2">
    <source>
        <dbReference type="Pfam" id="PF04892"/>
    </source>
</evidence>
<evidence type="ECO:0000256" key="1">
    <source>
        <dbReference type="SAM" id="Phobius"/>
    </source>
</evidence>
<dbReference type="Proteomes" id="UP000297951">
    <property type="component" value="Unassembled WGS sequence"/>
</dbReference>
<organism evidence="3 4">
    <name type="scientific">Rothia nasimurium</name>
    <dbReference type="NCBI Taxonomy" id="85336"/>
    <lineage>
        <taxon>Bacteria</taxon>
        <taxon>Bacillati</taxon>
        <taxon>Actinomycetota</taxon>
        <taxon>Actinomycetes</taxon>
        <taxon>Micrococcales</taxon>
        <taxon>Micrococcaceae</taxon>
        <taxon>Rothia</taxon>
    </lineage>
</organism>
<keyword evidence="1" id="KW-0812">Transmembrane</keyword>
<evidence type="ECO:0000313" key="3">
    <source>
        <dbReference type="EMBL" id="TFU21312.1"/>
    </source>
</evidence>
<gene>
    <name evidence="3" type="ORF">E4U03_09370</name>
</gene>
<dbReference type="AlphaFoldDB" id="A0A4Y9F1S8"/>
<sequence length="146" mass="15916">MGRIFLWGITCLYVVAVAFIVLWPTHVDSGGSGETLARILADGHARGWLPGWFGYGQVEWLSNVVMFVPGGLLFTWLLRPARTWLVPLGGLACTLAIETIQHFMPGRTSSPMDVLANTLGCAIGWVLALALVKVTEKPNQNTEIHS</sequence>